<dbReference type="GO" id="GO:1990189">
    <property type="term" value="F:protein N-terminal-serine acetyltransferase activity"/>
    <property type="evidence" value="ECO:0007669"/>
    <property type="project" value="TreeGrafter"/>
</dbReference>
<name>A0A7Z0WCP5_9PSEU</name>
<keyword evidence="3" id="KW-1185">Reference proteome</keyword>
<comment type="caution">
    <text evidence="2">The sequence shown here is derived from an EMBL/GenBank/DDBJ whole genome shotgun (WGS) entry which is preliminary data.</text>
</comment>
<dbReference type="InterPro" id="IPR016181">
    <property type="entry name" value="Acyl_CoA_acyltransferase"/>
</dbReference>
<dbReference type="Proteomes" id="UP000185696">
    <property type="component" value="Unassembled WGS sequence"/>
</dbReference>
<dbReference type="PROSITE" id="PS51186">
    <property type="entry name" value="GNAT"/>
    <property type="match status" value="1"/>
</dbReference>
<dbReference type="InterPro" id="IPR051908">
    <property type="entry name" value="Ribosomal_N-acetyltransferase"/>
</dbReference>
<dbReference type="RefSeq" id="WP_075138528.1">
    <property type="nucleotide sequence ID" value="NZ_MSIF01000046.1"/>
</dbReference>
<gene>
    <name evidence="2" type="ORF">BLA60_41115</name>
</gene>
<dbReference type="Pfam" id="PF13302">
    <property type="entry name" value="Acetyltransf_3"/>
    <property type="match status" value="1"/>
</dbReference>
<keyword evidence="2" id="KW-0808">Transferase</keyword>
<evidence type="ECO:0000259" key="1">
    <source>
        <dbReference type="PROSITE" id="PS51186"/>
    </source>
</evidence>
<dbReference type="CDD" id="cd04301">
    <property type="entry name" value="NAT_SF"/>
    <property type="match status" value="1"/>
</dbReference>
<dbReference type="GO" id="GO:0008999">
    <property type="term" value="F:protein-N-terminal-alanine acetyltransferase activity"/>
    <property type="evidence" value="ECO:0007669"/>
    <property type="project" value="TreeGrafter"/>
</dbReference>
<reference evidence="2 3" key="1">
    <citation type="submission" date="2016-12" db="EMBL/GenBank/DDBJ databases">
        <title>The draft genome sequence of Actinophytocola xinjiangensis.</title>
        <authorList>
            <person name="Wang W."/>
            <person name="Yuan L."/>
        </authorList>
    </citation>
    <scope>NUCLEOTIDE SEQUENCE [LARGE SCALE GENOMIC DNA]</scope>
    <source>
        <strain evidence="2 3">CGMCC 4.4663</strain>
    </source>
</reference>
<organism evidence="2 3">
    <name type="scientific">Actinophytocola xinjiangensis</name>
    <dbReference type="NCBI Taxonomy" id="485602"/>
    <lineage>
        <taxon>Bacteria</taxon>
        <taxon>Bacillati</taxon>
        <taxon>Actinomycetota</taxon>
        <taxon>Actinomycetes</taxon>
        <taxon>Pseudonocardiales</taxon>
        <taxon>Pseudonocardiaceae</taxon>
    </lineage>
</organism>
<sequence>MTEGSAPLVRLRPVTEQDLDPLDDMFNDPDAIGEYNWGGFSDPTKWRRQWQENGLLGDSSVLIVDLNGEPLGFVSWHRVPTSSHAYVVEFGISLWPRWRGKGYGTAAQVLLARYLFAHSPVNRIQAWTEADNVGEQRALEKAGFVREAVLREYAFRDGAWRDEIMYRMLRRELP</sequence>
<evidence type="ECO:0000313" key="2">
    <source>
        <dbReference type="EMBL" id="OLF04391.1"/>
    </source>
</evidence>
<feature type="domain" description="N-acetyltransferase" evidence="1">
    <location>
        <begin position="9"/>
        <end position="170"/>
    </location>
</feature>
<dbReference type="EMBL" id="MSIF01000046">
    <property type="protein sequence ID" value="OLF04391.1"/>
    <property type="molecule type" value="Genomic_DNA"/>
</dbReference>
<dbReference type="PANTHER" id="PTHR43441">
    <property type="entry name" value="RIBOSOMAL-PROTEIN-SERINE ACETYLTRANSFERASE"/>
    <property type="match status" value="1"/>
</dbReference>
<dbReference type="PANTHER" id="PTHR43441:SF6">
    <property type="entry name" value="N-ACETYLTRANSFERASE DOMAIN-CONTAINING PROTEIN"/>
    <property type="match status" value="1"/>
</dbReference>
<proteinExistence type="predicted"/>
<dbReference type="InterPro" id="IPR000182">
    <property type="entry name" value="GNAT_dom"/>
</dbReference>
<dbReference type="GO" id="GO:0005737">
    <property type="term" value="C:cytoplasm"/>
    <property type="evidence" value="ECO:0007669"/>
    <property type="project" value="TreeGrafter"/>
</dbReference>
<evidence type="ECO:0000313" key="3">
    <source>
        <dbReference type="Proteomes" id="UP000185696"/>
    </source>
</evidence>
<protein>
    <submittedName>
        <fullName evidence="2">N-acetyltransferase</fullName>
    </submittedName>
</protein>
<dbReference type="Gene3D" id="3.40.630.30">
    <property type="match status" value="1"/>
</dbReference>
<dbReference type="SUPFAM" id="SSF55729">
    <property type="entry name" value="Acyl-CoA N-acyltransferases (Nat)"/>
    <property type="match status" value="1"/>
</dbReference>
<accession>A0A7Z0WCP5</accession>
<dbReference type="OrthoDB" id="9814648at2"/>
<dbReference type="AlphaFoldDB" id="A0A7Z0WCP5"/>